<evidence type="ECO:0000259" key="3">
    <source>
        <dbReference type="Pfam" id="PF13359"/>
    </source>
</evidence>
<reference evidence="4" key="1">
    <citation type="journal article" date="2023" name="Science">
        <title>Genome structures resolve the early diversification of teleost fishes.</title>
        <authorList>
            <person name="Parey E."/>
            <person name="Louis A."/>
            <person name="Montfort J."/>
            <person name="Bouchez O."/>
            <person name="Roques C."/>
            <person name="Iampietro C."/>
            <person name="Lluch J."/>
            <person name="Castinel A."/>
            <person name="Donnadieu C."/>
            <person name="Desvignes T."/>
            <person name="Floi Bucao C."/>
            <person name="Jouanno E."/>
            <person name="Wen M."/>
            <person name="Mejri S."/>
            <person name="Dirks R."/>
            <person name="Jansen H."/>
            <person name="Henkel C."/>
            <person name="Chen W.J."/>
            <person name="Zahm M."/>
            <person name="Cabau C."/>
            <person name="Klopp C."/>
            <person name="Thompson A.W."/>
            <person name="Robinson-Rechavi M."/>
            <person name="Braasch I."/>
            <person name="Lecointre G."/>
            <person name="Bobe J."/>
            <person name="Postlethwait J.H."/>
            <person name="Berthelot C."/>
            <person name="Roest Crollius H."/>
            <person name="Guiguen Y."/>
        </authorList>
    </citation>
    <scope>NUCLEOTIDE SEQUENCE</scope>
    <source>
        <strain evidence="4">WJC10195</strain>
    </source>
</reference>
<sequence length="88" mass="9834">MECIGDSAYLLMPQLMRPYRDNGHLTARQRHFNQQLNAARVVIEHAFGILKNSCCASMWLLMETGRFKTQAKSVGDLGASVAPRALLI</sequence>
<dbReference type="Proteomes" id="UP001152622">
    <property type="component" value="Chromosome 1"/>
</dbReference>
<feature type="domain" description="DDE Tnp4" evidence="3">
    <location>
        <begin position="3"/>
        <end position="52"/>
    </location>
</feature>
<proteinExistence type="predicted"/>
<protein>
    <recommendedName>
        <fullName evidence="3">DDE Tnp4 domain-containing protein</fullName>
    </recommendedName>
</protein>
<evidence type="ECO:0000313" key="5">
    <source>
        <dbReference type="Proteomes" id="UP001152622"/>
    </source>
</evidence>
<evidence type="ECO:0000256" key="1">
    <source>
        <dbReference type="ARBA" id="ARBA00001968"/>
    </source>
</evidence>
<dbReference type="AlphaFoldDB" id="A0A9Q1JG48"/>
<name>A0A9Q1JG48_SYNKA</name>
<comment type="cofactor">
    <cofactor evidence="1">
        <name>a divalent metal cation</name>
        <dbReference type="ChEBI" id="CHEBI:60240"/>
    </cofactor>
</comment>
<gene>
    <name evidence="4" type="ORF">SKAU_G00032750</name>
</gene>
<evidence type="ECO:0000256" key="2">
    <source>
        <dbReference type="ARBA" id="ARBA00022723"/>
    </source>
</evidence>
<accession>A0A9Q1JG48</accession>
<organism evidence="4 5">
    <name type="scientific">Synaphobranchus kaupii</name>
    <name type="common">Kaup's arrowtooth eel</name>
    <dbReference type="NCBI Taxonomy" id="118154"/>
    <lineage>
        <taxon>Eukaryota</taxon>
        <taxon>Metazoa</taxon>
        <taxon>Chordata</taxon>
        <taxon>Craniata</taxon>
        <taxon>Vertebrata</taxon>
        <taxon>Euteleostomi</taxon>
        <taxon>Actinopterygii</taxon>
        <taxon>Neopterygii</taxon>
        <taxon>Teleostei</taxon>
        <taxon>Anguilliformes</taxon>
        <taxon>Synaphobranchidae</taxon>
        <taxon>Synaphobranchus</taxon>
    </lineage>
</organism>
<dbReference type="Pfam" id="PF13359">
    <property type="entry name" value="DDE_Tnp_4"/>
    <property type="match status" value="1"/>
</dbReference>
<comment type="caution">
    <text evidence="4">The sequence shown here is derived from an EMBL/GenBank/DDBJ whole genome shotgun (WGS) entry which is preliminary data.</text>
</comment>
<dbReference type="InterPro" id="IPR027806">
    <property type="entry name" value="HARBI1_dom"/>
</dbReference>
<dbReference type="GO" id="GO:0046872">
    <property type="term" value="F:metal ion binding"/>
    <property type="evidence" value="ECO:0007669"/>
    <property type="project" value="UniProtKB-KW"/>
</dbReference>
<keyword evidence="5" id="KW-1185">Reference proteome</keyword>
<dbReference type="OrthoDB" id="8962680at2759"/>
<keyword evidence="2" id="KW-0479">Metal-binding</keyword>
<dbReference type="EMBL" id="JAINUF010000001">
    <property type="protein sequence ID" value="KAJ8382497.1"/>
    <property type="molecule type" value="Genomic_DNA"/>
</dbReference>
<evidence type="ECO:0000313" key="4">
    <source>
        <dbReference type="EMBL" id="KAJ8382497.1"/>
    </source>
</evidence>